<feature type="binding site" evidence="5">
    <location>
        <begin position="56"/>
        <end position="59"/>
    </location>
    <ligand>
        <name>NADP(+)</name>
        <dbReference type="ChEBI" id="CHEBI:58349"/>
    </ligand>
</feature>
<comment type="catalytic activity">
    <reaction evidence="4">
        <text>L-proline + NADP(+) = (S)-1-pyrroline-5-carboxylate + NADPH + 2 H(+)</text>
        <dbReference type="Rhea" id="RHEA:14109"/>
        <dbReference type="ChEBI" id="CHEBI:15378"/>
        <dbReference type="ChEBI" id="CHEBI:17388"/>
        <dbReference type="ChEBI" id="CHEBI:57783"/>
        <dbReference type="ChEBI" id="CHEBI:58349"/>
        <dbReference type="ChEBI" id="CHEBI:60039"/>
        <dbReference type="EC" id="1.5.1.2"/>
    </reaction>
</comment>
<dbReference type="Gene3D" id="3.40.50.720">
    <property type="entry name" value="NAD(P)-binding Rossmann-like Domain"/>
    <property type="match status" value="1"/>
</dbReference>
<proteinExistence type="inferred from homology"/>
<dbReference type="SUPFAM" id="SSF51735">
    <property type="entry name" value="NAD(P)-binding Rossmann-fold domains"/>
    <property type="match status" value="1"/>
</dbReference>
<dbReference type="OrthoDB" id="9805754at2"/>
<evidence type="ECO:0000259" key="6">
    <source>
        <dbReference type="Pfam" id="PF03807"/>
    </source>
</evidence>
<dbReference type="InterPro" id="IPR053790">
    <property type="entry name" value="P5CR-like_CS"/>
</dbReference>
<dbReference type="PIRSF" id="PIRSF000193">
    <property type="entry name" value="Pyrrol-5-carb_rd"/>
    <property type="match status" value="1"/>
</dbReference>
<dbReference type="Proteomes" id="UP000293623">
    <property type="component" value="Unassembled WGS sequence"/>
</dbReference>
<sequence>MIGCGKMGGALLNHWMTGGENFTIVDPALDSAPSGARLVADIEALGDENFDVVIVAIKPQMINEVLPGYASRLAEGGYVLSIAAGCSAQRIARAMNGAPVVRVMPNLPAAVGQGVSGLYAGPEVGADQGAHASAMMERAGTVVTVDDEDRLDRVTAVAGSGPGYVFEIARAYVAAAEEQGFSAEDARAMVLGTMAGALAMAMEDGAPDLETLRNSVTSKGGTTAAGLAALNGDETLSRLMRVTLQAAYERAVELR</sequence>
<dbReference type="GO" id="GO:0005737">
    <property type="term" value="C:cytoplasm"/>
    <property type="evidence" value="ECO:0007669"/>
    <property type="project" value="UniProtKB-SubCell"/>
</dbReference>
<reference evidence="8 9" key="1">
    <citation type="submission" date="2019-01" db="EMBL/GenBank/DDBJ databases">
        <title>Altererythrobacter rhizovicinus sp. nov., isolated from the rhizosphere soil of Haloxylon ammodendron.</title>
        <authorList>
            <person name="Li H.-P."/>
            <person name="Gou J.-Y."/>
            <person name="Yao D."/>
            <person name="Han Q.-Q."/>
            <person name="Shao K.-Z."/>
            <person name="Zhao Q."/>
            <person name="Zhang J.-L."/>
        </authorList>
    </citation>
    <scope>NUCLEOTIDE SEQUENCE [LARGE SCALE GENOMIC DNA]</scope>
    <source>
        <strain evidence="8 9">AY-3R</strain>
    </source>
</reference>
<comment type="caution">
    <text evidence="8">The sequence shown here is derived from an EMBL/GenBank/DDBJ whole genome shotgun (WGS) entry which is preliminary data.</text>
</comment>
<dbReference type="HAMAP" id="MF_01925">
    <property type="entry name" value="P5C_reductase"/>
    <property type="match status" value="1"/>
</dbReference>
<dbReference type="GO" id="GO:0004735">
    <property type="term" value="F:pyrroline-5-carboxylate reductase activity"/>
    <property type="evidence" value="ECO:0007669"/>
    <property type="project" value="UniProtKB-UniRule"/>
</dbReference>
<dbReference type="InterPro" id="IPR036291">
    <property type="entry name" value="NAD(P)-bd_dom_sf"/>
</dbReference>
<keyword evidence="3 4" id="KW-0560">Oxidoreductase</keyword>
<comment type="subcellular location">
    <subcellularLocation>
        <location evidence="4">Cytoplasm</location>
    </subcellularLocation>
</comment>
<dbReference type="SUPFAM" id="SSF48179">
    <property type="entry name" value="6-phosphogluconate dehydrogenase C-terminal domain-like"/>
    <property type="match status" value="1"/>
</dbReference>
<dbReference type="Gene3D" id="1.10.3730.10">
    <property type="entry name" value="ProC C-terminal domain-like"/>
    <property type="match status" value="1"/>
</dbReference>
<comment type="function">
    <text evidence="4">Catalyzes the reduction of 1-pyrroline-5-carboxylate (PCA) to L-proline.</text>
</comment>
<dbReference type="InterPro" id="IPR029036">
    <property type="entry name" value="P5CR_dimer"/>
</dbReference>
<dbReference type="InterPro" id="IPR028939">
    <property type="entry name" value="P5C_Rdtase_cat_N"/>
</dbReference>
<dbReference type="InterPro" id="IPR008927">
    <property type="entry name" value="6-PGluconate_DH-like_C_sf"/>
</dbReference>
<keyword evidence="4" id="KW-0028">Amino-acid biosynthesis</keyword>
<feature type="binding site" evidence="5">
    <location>
        <begin position="2"/>
        <end position="7"/>
    </location>
    <ligand>
        <name>NADP(+)</name>
        <dbReference type="ChEBI" id="CHEBI:58349"/>
    </ligand>
</feature>
<dbReference type="PANTHER" id="PTHR11645">
    <property type="entry name" value="PYRROLINE-5-CARBOXYLATE REDUCTASE"/>
    <property type="match status" value="1"/>
</dbReference>
<dbReference type="InterPro" id="IPR000304">
    <property type="entry name" value="Pyrroline-COOH_reductase"/>
</dbReference>
<keyword evidence="4" id="KW-0641">Proline biosynthesis</keyword>
<dbReference type="UniPathway" id="UPA00098">
    <property type="reaction ID" value="UER00361"/>
</dbReference>
<keyword evidence="4" id="KW-0963">Cytoplasm</keyword>
<comment type="pathway">
    <text evidence="4">Amino-acid biosynthesis; L-proline biosynthesis; L-proline from L-glutamate 5-semialdehyde: step 1/1.</text>
</comment>
<gene>
    <name evidence="4" type="primary">proC</name>
    <name evidence="8" type="ORF">ETX26_07910</name>
</gene>
<accession>A0A4Q2KSQ5</accession>
<evidence type="ECO:0000256" key="5">
    <source>
        <dbReference type="PIRSR" id="PIRSR000193-1"/>
    </source>
</evidence>
<name>A0A4Q2KSQ5_9SPHN</name>
<evidence type="ECO:0000259" key="7">
    <source>
        <dbReference type="Pfam" id="PF14748"/>
    </source>
</evidence>
<dbReference type="PROSITE" id="PS00521">
    <property type="entry name" value="P5CR"/>
    <property type="match status" value="1"/>
</dbReference>
<evidence type="ECO:0000256" key="2">
    <source>
        <dbReference type="ARBA" id="ARBA00022857"/>
    </source>
</evidence>
<dbReference type="Pfam" id="PF14748">
    <property type="entry name" value="P5CR_dimer"/>
    <property type="match status" value="1"/>
</dbReference>
<dbReference type="GO" id="GO:0055129">
    <property type="term" value="P:L-proline biosynthetic process"/>
    <property type="evidence" value="ECO:0007669"/>
    <property type="project" value="UniProtKB-UniRule"/>
</dbReference>
<protein>
    <recommendedName>
        <fullName evidence="4">Pyrroline-5-carboxylate reductase</fullName>
        <shortName evidence="4">P5C reductase</shortName>
        <shortName evidence="4">P5CR</shortName>
        <ecNumber evidence="4">1.5.1.2</ecNumber>
    </recommendedName>
    <alternativeName>
        <fullName evidence="4">PCA reductase</fullName>
    </alternativeName>
</protein>
<dbReference type="EC" id="1.5.1.2" evidence="4"/>
<comment type="similarity">
    <text evidence="1 4">Belongs to the pyrroline-5-carboxylate reductase family.</text>
</comment>
<dbReference type="AlphaFoldDB" id="A0A4Q2KSQ5"/>
<feature type="domain" description="Pyrroline-5-carboxylate reductase dimerisation" evidence="7">
    <location>
        <begin position="148"/>
        <end position="254"/>
    </location>
</feature>
<feature type="domain" description="Pyrroline-5-carboxylate reductase catalytic N-terminal" evidence="6">
    <location>
        <begin position="2"/>
        <end position="85"/>
    </location>
</feature>
<evidence type="ECO:0000313" key="9">
    <source>
        <dbReference type="Proteomes" id="UP000293623"/>
    </source>
</evidence>
<dbReference type="PANTHER" id="PTHR11645:SF0">
    <property type="entry name" value="PYRROLINE-5-CARBOXYLATE REDUCTASE 3"/>
    <property type="match status" value="1"/>
</dbReference>
<dbReference type="EMBL" id="SDPV01000001">
    <property type="protein sequence ID" value="RXZ66742.1"/>
    <property type="molecule type" value="Genomic_DNA"/>
</dbReference>
<evidence type="ECO:0000313" key="8">
    <source>
        <dbReference type="EMBL" id="RXZ66742.1"/>
    </source>
</evidence>
<evidence type="ECO:0000256" key="3">
    <source>
        <dbReference type="ARBA" id="ARBA00023002"/>
    </source>
</evidence>
<comment type="catalytic activity">
    <reaction evidence="4">
        <text>L-proline + NAD(+) = (S)-1-pyrroline-5-carboxylate + NADH + 2 H(+)</text>
        <dbReference type="Rhea" id="RHEA:14105"/>
        <dbReference type="ChEBI" id="CHEBI:15378"/>
        <dbReference type="ChEBI" id="CHEBI:17388"/>
        <dbReference type="ChEBI" id="CHEBI:57540"/>
        <dbReference type="ChEBI" id="CHEBI:57945"/>
        <dbReference type="ChEBI" id="CHEBI:60039"/>
        <dbReference type="EC" id="1.5.1.2"/>
    </reaction>
</comment>
<dbReference type="Pfam" id="PF03807">
    <property type="entry name" value="F420_oxidored"/>
    <property type="match status" value="1"/>
</dbReference>
<organism evidence="8 9">
    <name type="scientific">Pelagerythrobacter rhizovicinus</name>
    <dbReference type="NCBI Taxonomy" id="2268576"/>
    <lineage>
        <taxon>Bacteria</taxon>
        <taxon>Pseudomonadati</taxon>
        <taxon>Pseudomonadota</taxon>
        <taxon>Alphaproteobacteria</taxon>
        <taxon>Sphingomonadales</taxon>
        <taxon>Erythrobacteraceae</taxon>
        <taxon>Pelagerythrobacter</taxon>
    </lineage>
</organism>
<evidence type="ECO:0000256" key="4">
    <source>
        <dbReference type="HAMAP-Rule" id="MF_01925"/>
    </source>
</evidence>
<evidence type="ECO:0000256" key="1">
    <source>
        <dbReference type="ARBA" id="ARBA00005525"/>
    </source>
</evidence>
<keyword evidence="2 4" id="KW-0521">NADP</keyword>
<keyword evidence="9" id="KW-1185">Reference proteome</keyword>